<evidence type="ECO:0000256" key="4">
    <source>
        <dbReference type="ARBA" id="ARBA00023136"/>
    </source>
</evidence>
<feature type="transmembrane region" description="Helical" evidence="6">
    <location>
        <begin position="316"/>
        <end position="336"/>
    </location>
</feature>
<comment type="subcellular location">
    <subcellularLocation>
        <location evidence="1">Membrane</location>
        <topology evidence="1">Multi-pass membrane protein</topology>
    </subcellularLocation>
</comment>
<dbReference type="AlphaFoldDB" id="A0A3M7HP71"/>
<protein>
    <recommendedName>
        <fullName evidence="7">Rhodopsin domain-containing protein</fullName>
    </recommendedName>
</protein>
<feature type="transmembrane region" description="Helical" evidence="6">
    <location>
        <begin position="278"/>
        <end position="296"/>
    </location>
</feature>
<reference evidence="8 9" key="1">
    <citation type="journal article" date="2018" name="BMC Genomics">
        <title>Genomic evidence for intraspecific hybridization in a clonal and extremely halotolerant yeast.</title>
        <authorList>
            <person name="Gostincar C."/>
            <person name="Stajich J.E."/>
            <person name="Zupancic J."/>
            <person name="Zalar P."/>
            <person name="Gunde-Cimerman N."/>
        </authorList>
    </citation>
    <scope>NUCLEOTIDE SEQUENCE [LARGE SCALE GENOMIC DNA]</scope>
    <source>
        <strain evidence="8 9">EXF-171</strain>
    </source>
</reference>
<name>A0A3M7HP71_HORWE</name>
<keyword evidence="2 6" id="KW-0812">Transmembrane</keyword>
<dbReference type="PANTHER" id="PTHR33048:SF64">
    <property type="entry name" value="INTEGRAL MEMBRANE PROTEIN"/>
    <property type="match status" value="1"/>
</dbReference>
<feature type="transmembrane region" description="Helical" evidence="6">
    <location>
        <begin position="202"/>
        <end position="225"/>
    </location>
</feature>
<dbReference type="VEuPathDB" id="FungiDB:BTJ68_12948"/>
<feature type="transmembrane region" description="Helical" evidence="6">
    <location>
        <begin position="124"/>
        <end position="143"/>
    </location>
</feature>
<feature type="domain" description="Rhodopsin" evidence="7">
    <location>
        <begin position="108"/>
        <end position="339"/>
    </location>
</feature>
<comment type="similarity">
    <text evidence="5">Belongs to the SAT4 family.</text>
</comment>
<dbReference type="Pfam" id="PF20684">
    <property type="entry name" value="Fung_rhodopsin"/>
    <property type="match status" value="1"/>
</dbReference>
<feature type="transmembrane region" description="Helical" evidence="6">
    <location>
        <begin position="89"/>
        <end position="112"/>
    </location>
</feature>
<feature type="non-terminal residue" evidence="8">
    <location>
        <position position="1"/>
    </location>
</feature>
<sequence>TAWSCRIELERTSDSTICSCVGLYLSSYHHDGRFLDRRSNSVTRPSREQCSLPWPVNESLLHIIAAMAPAFTIGWVYNLSNAPESSGASTIVAVAIAFTILSLCACALRLYCKWSFMRGAGLDDAAVLSSFILGTAYCANTIYQTRWGFGLDDDQIPMENILEYSKVQYAGGPLYALGILGFKLSLLSVYHQLAGFKKLYRSVLWVTMALVTLNSVAFALVFAFSCDPPAKVWDNNIAGNCVNEVAFYFGATICLDLLVIVLPFPIIKGLQLDIRKKIGLGALFGLGIFVTIIQILRVESFAKIKSYTDSQQPITWSMIEIHVGCLVACIPTYTPLLRKLGHKVTRTYRSNHNAAFRVRRWTVTSGLESISHRLSATHSGPNEAQAPMDTNKSMTCADDELALWDTTPERCEAEVWLIGAFAPTQAVPNAYRMMPVSRDGQSINGDIHACDSMETKASPIQRNNEITITQEIRITDVA</sequence>
<gene>
    <name evidence="8" type="ORF">D0862_01808</name>
</gene>
<dbReference type="EMBL" id="QWIQ01000030">
    <property type="protein sequence ID" value="RMZ15083.1"/>
    <property type="molecule type" value="Genomic_DNA"/>
</dbReference>
<evidence type="ECO:0000256" key="3">
    <source>
        <dbReference type="ARBA" id="ARBA00022989"/>
    </source>
</evidence>
<evidence type="ECO:0000259" key="7">
    <source>
        <dbReference type="Pfam" id="PF20684"/>
    </source>
</evidence>
<feature type="transmembrane region" description="Helical" evidence="6">
    <location>
        <begin position="172"/>
        <end position="190"/>
    </location>
</feature>
<feature type="transmembrane region" description="Helical" evidence="6">
    <location>
        <begin position="59"/>
        <end position="77"/>
    </location>
</feature>
<evidence type="ECO:0000256" key="2">
    <source>
        <dbReference type="ARBA" id="ARBA00022692"/>
    </source>
</evidence>
<dbReference type="PANTHER" id="PTHR33048">
    <property type="entry name" value="PTH11-LIKE INTEGRAL MEMBRANE PROTEIN (AFU_ORTHOLOGUE AFUA_5G11245)"/>
    <property type="match status" value="1"/>
</dbReference>
<organism evidence="8 9">
    <name type="scientific">Hortaea werneckii</name>
    <name type="common">Black yeast</name>
    <name type="synonym">Cladosporium werneckii</name>
    <dbReference type="NCBI Taxonomy" id="91943"/>
    <lineage>
        <taxon>Eukaryota</taxon>
        <taxon>Fungi</taxon>
        <taxon>Dikarya</taxon>
        <taxon>Ascomycota</taxon>
        <taxon>Pezizomycotina</taxon>
        <taxon>Dothideomycetes</taxon>
        <taxon>Dothideomycetidae</taxon>
        <taxon>Mycosphaerellales</taxon>
        <taxon>Teratosphaeriaceae</taxon>
        <taxon>Hortaea</taxon>
    </lineage>
</organism>
<dbReference type="InterPro" id="IPR052337">
    <property type="entry name" value="SAT4-like"/>
</dbReference>
<evidence type="ECO:0000256" key="1">
    <source>
        <dbReference type="ARBA" id="ARBA00004141"/>
    </source>
</evidence>
<comment type="caution">
    <text evidence="8">The sequence shown here is derived from an EMBL/GenBank/DDBJ whole genome shotgun (WGS) entry which is preliminary data.</text>
</comment>
<evidence type="ECO:0000313" key="9">
    <source>
        <dbReference type="Proteomes" id="UP000281468"/>
    </source>
</evidence>
<keyword evidence="3 6" id="KW-1133">Transmembrane helix</keyword>
<dbReference type="GO" id="GO:0016020">
    <property type="term" value="C:membrane"/>
    <property type="evidence" value="ECO:0007669"/>
    <property type="project" value="UniProtKB-SubCell"/>
</dbReference>
<proteinExistence type="inferred from homology"/>
<evidence type="ECO:0000256" key="6">
    <source>
        <dbReference type="SAM" id="Phobius"/>
    </source>
</evidence>
<evidence type="ECO:0000313" key="8">
    <source>
        <dbReference type="EMBL" id="RMZ15083.1"/>
    </source>
</evidence>
<dbReference type="InterPro" id="IPR049326">
    <property type="entry name" value="Rhodopsin_dom_fungi"/>
</dbReference>
<evidence type="ECO:0000256" key="5">
    <source>
        <dbReference type="ARBA" id="ARBA00038359"/>
    </source>
</evidence>
<accession>A0A3M7HP71</accession>
<keyword evidence="4 6" id="KW-0472">Membrane</keyword>
<feature type="transmembrane region" description="Helical" evidence="6">
    <location>
        <begin position="245"/>
        <end position="266"/>
    </location>
</feature>
<dbReference type="Proteomes" id="UP000281468">
    <property type="component" value="Unassembled WGS sequence"/>
</dbReference>